<feature type="domain" description="DUF6457" evidence="1">
    <location>
        <begin position="2"/>
        <end position="78"/>
    </location>
</feature>
<keyword evidence="3" id="KW-1185">Reference proteome</keyword>
<gene>
    <name evidence="2" type="ORF">ACFPYK_11985</name>
</gene>
<sequence length="78" mass="8222">MSLQDWSDTVCSELGIEPDYDLDAILETARDVAHGVQRPAAPLTAFLVGYAAAMAGGSAADVDQALDQVTALAARWEE</sequence>
<dbReference type="EMBL" id="JBHSQL010000008">
    <property type="protein sequence ID" value="MFC6150114.1"/>
    <property type="molecule type" value="Genomic_DNA"/>
</dbReference>
<dbReference type="InterPro" id="IPR045598">
    <property type="entry name" value="DUF6457"/>
</dbReference>
<dbReference type="RefSeq" id="WP_205602741.1">
    <property type="nucleotide sequence ID" value="NZ_JBHSQL010000008.1"/>
</dbReference>
<evidence type="ECO:0000313" key="3">
    <source>
        <dbReference type="Proteomes" id="UP001596097"/>
    </source>
</evidence>
<proteinExistence type="predicted"/>
<name>A0ABW1QNA4_9ACTN</name>
<evidence type="ECO:0000313" key="2">
    <source>
        <dbReference type="EMBL" id="MFC6150114.1"/>
    </source>
</evidence>
<dbReference type="Pfam" id="PF20058">
    <property type="entry name" value="DUF6457"/>
    <property type="match status" value="1"/>
</dbReference>
<comment type="caution">
    <text evidence="2">The sequence shown here is derived from an EMBL/GenBank/DDBJ whole genome shotgun (WGS) entry which is preliminary data.</text>
</comment>
<organism evidence="2 3">
    <name type="scientific">Mumia xiangluensis</name>
    <dbReference type="NCBI Taxonomy" id="1678900"/>
    <lineage>
        <taxon>Bacteria</taxon>
        <taxon>Bacillati</taxon>
        <taxon>Actinomycetota</taxon>
        <taxon>Actinomycetes</taxon>
        <taxon>Propionibacteriales</taxon>
        <taxon>Nocardioidaceae</taxon>
        <taxon>Mumia</taxon>
    </lineage>
</organism>
<dbReference type="Proteomes" id="UP001596097">
    <property type="component" value="Unassembled WGS sequence"/>
</dbReference>
<evidence type="ECO:0000259" key="1">
    <source>
        <dbReference type="Pfam" id="PF20058"/>
    </source>
</evidence>
<reference evidence="3" key="1">
    <citation type="journal article" date="2019" name="Int. J. Syst. Evol. Microbiol.">
        <title>The Global Catalogue of Microorganisms (GCM) 10K type strain sequencing project: providing services to taxonomists for standard genome sequencing and annotation.</title>
        <authorList>
            <consortium name="The Broad Institute Genomics Platform"/>
            <consortium name="The Broad Institute Genome Sequencing Center for Infectious Disease"/>
            <person name="Wu L."/>
            <person name="Ma J."/>
        </authorList>
    </citation>
    <scope>NUCLEOTIDE SEQUENCE [LARGE SCALE GENOMIC DNA]</scope>
    <source>
        <strain evidence="3">CGMCC 4.7198</strain>
    </source>
</reference>
<protein>
    <submittedName>
        <fullName evidence="2">DUF6457 domain-containing protein</fullName>
    </submittedName>
</protein>
<accession>A0ABW1QNA4</accession>